<name>A0A0D2WU87_CAPO3</name>
<dbReference type="AlphaFoldDB" id="A0A0D2WU87"/>
<sequence>MRPFSRNLFRVYADKIPPDNSEQQHLLIGPAYRMPLQEFLDAFQELMDTAPICDETGETDTLMTRSSDDHSGTAALTSSMARISVASSTKDATTAISVPIPTSSPAALSASGAAHDLSTALDEIDISQLDLASSVLFEAMRSIVKIPDANPADKAMAVVVGSTFIGDDTIATVTEHPTFWSFTRYALSCLFALDDEQEFVRDGWIAHLDRLLELTYQCDLLNRRANMKNSLGRPAVLIYNWPLPKPPTTEQLLLTNIAFSNRLPLVQVLDVQAGSVALTVLVPDDITMADLGKPLEVDGQKLVAVGCEMSVDFTLQLEDSDQTPVLAQELLIRPEARNRQVDLCITQQDADKISASQCTFMIQRLKRQCRNRTRAVSQRCHLHRD</sequence>
<accession>A0A0D2WU87</accession>
<reference evidence="2" key="1">
    <citation type="submission" date="2011-02" db="EMBL/GenBank/DDBJ databases">
        <title>The Genome Sequence of Capsaspora owczarzaki ATCC 30864.</title>
        <authorList>
            <person name="Russ C."/>
            <person name="Cuomo C."/>
            <person name="Burger G."/>
            <person name="Gray M.W."/>
            <person name="Holland P.W.H."/>
            <person name="King N."/>
            <person name="Lang F.B.F."/>
            <person name="Roger A.J."/>
            <person name="Ruiz-Trillo I."/>
            <person name="Young S.K."/>
            <person name="Zeng Q."/>
            <person name="Gargeya S."/>
            <person name="Alvarado L."/>
            <person name="Berlin A."/>
            <person name="Chapman S.B."/>
            <person name="Chen Z."/>
            <person name="Freedman E."/>
            <person name="Gellesch M."/>
            <person name="Goldberg J."/>
            <person name="Griggs A."/>
            <person name="Gujja S."/>
            <person name="Heilman E."/>
            <person name="Heiman D."/>
            <person name="Howarth C."/>
            <person name="Mehta T."/>
            <person name="Neiman D."/>
            <person name="Pearson M."/>
            <person name="Roberts A."/>
            <person name="Saif S."/>
            <person name="Shea T."/>
            <person name="Shenoy N."/>
            <person name="Sisk P."/>
            <person name="Stolte C."/>
            <person name="Sykes S."/>
            <person name="White J."/>
            <person name="Yandava C."/>
            <person name="Haas B."/>
            <person name="Nusbaum C."/>
            <person name="Birren B."/>
        </authorList>
    </citation>
    <scope>NUCLEOTIDE SEQUENCE</scope>
    <source>
        <strain evidence="2">ATCC 30864</strain>
    </source>
</reference>
<organism evidence="1 2">
    <name type="scientific">Capsaspora owczarzaki (strain ATCC 30864)</name>
    <dbReference type="NCBI Taxonomy" id="595528"/>
    <lineage>
        <taxon>Eukaryota</taxon>
        <taxon>Filasterea</taxon>
        <taxon>Capsaspora</taxon>
    </lineage>
</organism>
<proteinExistence type="predicted"/>
<gene>
    <name evidence="1" type="ORF">CAOG_005888</name>
</gene>
<keyword evidence="2" id="KW-1185">Reference proteome</keyword>
<dbReference type="EMBL" id="KE346369">
    <property type="protein sequence ID" value="KJE95438.1"/>
    <property type="molecule type" value="Genomic_DNA"/>
</dbReference>
<evidence type="ECO:0000313" key="1">
    <source>
        <dbReference type="EMBL" id="KJE95438.1"/>
    </source>
</evidence>
<reference evidence="1" key="2">
    <citation type="submission" date="2011-02" db="EMBL/GenBank/DDBJ databases">
        <title>The Genome Sequence of Capsaspora owczarzaki ATCC 30864.</title>
        <authorList>
            <consortium name="The Broad Institute Genome Sequencing Platform"/>
            <person name="Russ C."/>
            <person name="Cuomo C."/>
            <person name="Burger G."/>
            <person name="Gray M.W."/>
            <person name="Holland P.W.H."/>
            <person name="King N."/>
            <person name="Lang F.B.F."/>
            <person name="Roger A.J."/>
            <person name="Ruiz-Trillo I."/>
            <person name="Young S.K."/>
            <person name="Zeng Q."/>
            <person name="Gargeya S."/>
            <person name="Alvarado L."/>
            <person name="Berlin A."/>
            <person name="Chapman S.B."/>
            <person name="Chen Z."/>
            <person name="Freedman E."/>
            <person name="Gellesch M."/>
            <person name="Goldberg J."/>
            <person name="Griggs A."/>
            <person name="Gujja S."/>
            <person name="Heilman E."/>
            <person name="Heiman D."/>
            <person name="Howarth C."/>
            <person name="Mehta T."/>
            <person name="Neiman D."/>
            <person name="Pearson M."/>
            <person name="Roberts A."/>
            <person name="Saif S."/>
            <person name="Shea T."/>
            <person name="Shenoy N."/>
            <person name="Sisk P."/>
            <person name="Stolte C."/>
            <person name="Sykes S."/>
            <person name="White J."/>
            <person name="Yandava C."/>
            <person name="Haas B."/>
            <person name="Nusbaum C."/>
            <person name="Birren B."/>
        </authorList>
    </citation>
    <scope>NUCLEOTIDE SEQUENCE</scope>
    <source>
        <strain evidence="1">ATCC 30864</strain>
    </source>
</reference>
<protein>
    <submittedName>
        <fullName evidence="1">Uncharacterized protein</fullName>
    </submittedName>
</protein>
<evidence type="ECO:0000313" key="2">
    <source>
        <dbReference type="Proteomes" id="UP000008743"/>
    </source>
</evidence>
<dbReference type="Proteomes" id="UP000008743">
    <property type="component" value="Unassembled WGS sequence"/>
</dbReference>
<dbReference type="InParanoid" id="A0A0D2WU87"/>
<dbReference type="EMBL" id="KE346369">
    <property type="protein sequence ID" value="KJE95437.1"/>
    <property type="molecule type" value="Genomic_DNA"/>
</dbReference>